<dbReference type="CDD" id="cd20617">
    <property type="entry name" value="CYP1_2-like"/>
    <property type="match status" value="1"/>
</dbReference>
<evidence type="ECO:0000313" key="11">
    <source>
        <dbReference type="Proteomes" id="UP000075902"/>
    </source>
</evidence>
<evidence type="ECO:0000256" key="6">
    <source>
        <dbReference type="ARBA" id="ARBA00023033"/>
    </source>
</evidence>
<evidence type="ECO:0000256" key="7">
    <source>
        <dbReference type="PIRSR" id="PIRSR602401-1"/>
    </source>
</evidence>
<reference evidence="11" key="1">
    <citation type="submission" date="2014-01" db="EMBL/GenBank/DDBJ databases">
        <title>The Genome Sequence of Anopheles melas CM1001059_A (V2).</title>
        <authorList>
            <consortium name="The Broad Institute Genomics Platform"/>
            <person name="Neafsey D.E."/>
            <person name="Besansky N."/>
            <person name="Howell P."/>
            <person name="Walton C."/>
            <person name="Young S.K."/>
            <person name="Zeng Q."/>
            <person name="Gargeya S."/>
            <person name="Fitzgerald M."/>
            <person name="Haas B."/>
            <person name="Abouelleil A."/>
            <person name="Allen A.W."/>
            <person name="Alvarado L."/>
            <person name="Arachchi H.M."/>
            <person name="Berlin A.M."/>
            <person name="Chapman S.B."/>
            <person name="Gainer-Dewar J."/>
            <person name="Goldberg J."/>
            <person name="Griggs A."/>
            <person name="Gujja S."/>
            <person name="Hansen M."/>
            <person name="Howarth C."/>
            <person name="Imamovic A."/>
            <person name="Ireland A."/>
            <person name="Larimer J."/>
            <person name="McCowan C."/>
            <person name="Murphy C."/>
            <person name="Pearson M."/>
            <person name="Poon T.W."/>
            <person name="Priest M."/>
            <person name="Roberts A."/>
            <person name="Saif S."/>
            <person name="Shea T."/>
            <person name="Sisk P."/>
            <person name="Sykes S."/>
            <person name="Wortman J."/>
            <person name="Nusbaum C."/>
            <person name="Birren B."/>
        </authorList>
    </citation>
    <scope>NUCLEOTIDE SEQUENCE [LARGE SCALE GENOMIC DNA]</scope>
    <source>
        <strain evidence="11">CM1001059</strain>
    </source>
</reference>
<sequence>KKCTDIFRVYGSIEKKSAISVYGLLPHTTYYYYTMDRVSVTLLSSSSTAYLMVSCFLLTLLMLLPELKQKVILRSEVLQALRQLIASVGVTFGTHEDEPVGAASHALEKPAPGPKNYPIIGALKELNGYEVPYQAFSDMGQRYGPVTALRLGSVNAVVVNGFESIKEVLINKGQHFDSRPNFRRYQLLFSGNKENSLAFCDWSEVQKARRDMLVPHTFPRNYSGRFDELNTIVVDEIGQMLGSVQHGTTVAIKPLVLSICANAFSQYFGSHRFEVEDPRFQQLVRNFDQIFYEVNQGYAADFLPFLLPLHRQNLRRMDRLAEEIRTIILDTIIGDRYERWGEGSEPRDYVDSLIEHVKAGRGPALEWETALFALEDIVGGHSAVGNFLVKAFGYIVQHPEVQQRIQAEADGVLERHGRQVIELTDRAEMQYTEAVIMEALRLIASPIVPHVANQDSQIGGYTVAKDTLIFLNNYDLSMSPALWDEPERFRPERFLQQGRLVKPDFFIPFGAGRRSCMGYRMTQLLSFSIIANLLRAYTIAPIAGQDYRVPVGSLAMPEQSYVFNVTPRSCC</sequence>
<dbReference type="InterPro" id="IPR001128">
    <property type="entry name" value="Cyt_P450"/>
</dbReference>
<evidence type="ECO:0000256" key="3">
    <source>
        <dbReference type="ARBA" id="ARBA00022723"/>
    </source>
</evidence>
<evidence type="ECO:0000256" key="5">
    <source>
        <dbReference type="ARBA" id="ARBA00023004"/>
    </source>
</evidence>
<keyword evidence="6 8" id="KW-0503">Monooxygenase</keyword>
<keyword evidence="4 8" id="KW-0560">Oxidoreductase</keyword>
<dbReference type="Gene3D" id="1.10.630.10">
    <property type="entry name" value="Cytochrome P450"/>
    <property type="match status" value="1"/>
</dbReference>
<dbReference type="InterPro" id="IPR002401">
    <property type="entry name" value="Cyt_P450_E_grp-I"/>
</dbReference>
<name>A0A182TUX4_9DIPT</name>
<dbReference type="InterPro" id="IPR036396">
    <property type="entry name" value="Cyt_P450_sf"/>
</dbReference>
<protein>
    <submittedName>
        <fullName evidence="10">Uncharacterized protein</fullName>
    </submittedName>
</protein>
<dbReference type="PANTHER" id="PTHR24303:SF27">
    <property type="entry name" value="CYTOCHROME P450 307B1"/>
    <property type="match status" value="1"/>
</dbReference>
<dbReference type="PROSITE" id="PS00086">
    <property type="entry name" value="CYTOCHROME_P450"/>
    <property type="match status" value="1"/>
</dbReference>
<dbReference type="PANTHER" id="PTHR24303">
    <property type="entry name" value="HEME-BINDING MONOOXYGENASE FAMILY"/>
    <property type="match status" value="1"/>
</dbReference>
<evidence type="ECO:0000256" key="4">
    <source>
        <dbReference type="ARBA" id="ARBA00023002"/>
    </source>
</evidence>
<evidence type="ECO:0000256" key="1">
    <source>
        <dbReference type="ARBA" id="ARBA00001971"/>
    </source>
</evidence>
<accession>A0A182TUX4</accession>
<comment type="cofactor">
    <cofactor evidence="1 7">
        <name>heme</name>
        <dbReference type="ChEBI" id="CHEBI:30413"/>
    </cofactor>
</comment>
<keyword evidence="5 7" id="KW-0408">Iron</keyword>
<dbReference type="PRINTS" id="PR00463">
    <property type="entry name" value="EP450I"/>
</dbReference>
<keyword evidence="7 8" id="KW-0349">Heme</keyword>
<evidence type="ECO:0000313" key="10">
    <source>
        <dbReference type="EnsemblMetazoa" id="AMEC008749-PA"/>
    </source>
</evidence>
<evidence type="ECO:0000256" key="8">
    <source>
        <dbReference type="RuleBase" id="RU000461"/>
    </source>
</evidence>
<dbReference type="GO" id="GO:0016705">
    <property type="term" value="F:oxidoreductase activity, acting on paired donors, with incorporation or reduction of molecular oxygen"/>
    <property type="evidence" value="ECO:0007669"/>
    <property type="project" value="InterPro"/>
</dbReference>
<dbReference type="PRINTS" id="PR00385">
    <property type="entry name" value="P450"/>
</dbReference>
<dbReference type="VEuPathDB" id="VectorBase:AMEC008749"/>
<dbReference type="InterPro" id="IPR017972">
    <property type="entry name" value="Cyt_P450_CS"/>
</dbReference>
<dbReference type="GO" id="GO:0004497">
    <property type="term" value="F:monooxygenase activity"/>
    <property type="evidence" value="ECO:0007669"/>
    <property type="project" value="UniProtKB-KW"/>
</dbReference>
<feature type="binding site" description="axial binding residue" evidence="7">
    <location>
        <position position="516"/>
    </location>
    <ligand>
        <name>heme</name>
        <dbReference type="ChEBI" id="CHEBI:30413"/>
    </ligand>
    <ligandPart>
        <name>Fe</name>
        <dbReference type="ChEBI" id="CHEBI:18248"/>
    </ligandPart>
</feature>
<feature type="transmembrane region" description="Helical" evidence="9">
    <location>
        <begin position="42"/>
        <end position="64"/>
    </location>
</feature>
<dbReference type="SUPFAM" id="SSF48264">
    <property type="entry name" value="Cytochrome P450"/>
    <property type="match status" value="1"/>
</dbReference>
<proteinExistence type="inferred from homology"/>
<keyword evidence="9" id="KW-1133">Transmembrane helix</keyword>
<dbReference type="GO" id="GO:0005506">
    <property type="term" value="F:iron ion binding"/>
    <property type="evidence" value="ECO:0007669"/>
    <property type="project" value="InterPro"/>
</dbReference>
<organism evidence="10 11">
    <name type="scientific">Anopheles melas</name>
    <dbReference type="NCBI Taxonomy" id="34690"/>
    <lineage>
        <taxon>Eukaryota</taxon>
        <taxon>Metazoa</taxon>
        <taxon>Ecdysozoa</taxon>
        <taxon>Arthropoda</taxon>
        <taxon>Hexapoda</taxon>
        <taxon>Insecta</taxon>
        <taxon>Pterygota</taxon>
        <taxon>Neoptera</taxon>
        <taxon>Endopterygota</taxon>
        <taxon>Diptera</taxon>
        <taxon>Nematocera</taxon>
        <taxon>Culicoidea</taxon>
        <taxon>Culicidae</taxon>
        <taxon>Anophelinae</taxon>
        <taxon>Anopheles</taxon>
    </lineage>
</organism>
<dbReference type="Pfam" id="PF00067">
    <property type="entry name" value="p450"/>
    <property type="match status" value="1"/>
</dbReference>
<dbReference type="Proteomes" id="UP000075902">
    <property type="component" value="Unassembled WGS sequence"/>
</dbReference>
<keyword evidence="9" id="KW-0472">Membrane</keyword>
<comment type="similarity">
    <text evidence="2 8">Belongs to the cytochrome P450 family.</text>
</comment>
<dbReference type="GO" id="GO:0020037">
    <property type="term" value="F:heme binding"/>
    <property type="evidence" value="ECO:0007669"/>
    <property type="project" value="InterPro"/>
</dbReference>
<evidence type="ECO:0000256" key="2">
    <source>
        <dbReference type="ARBA" id="ARBA00010617"/>
    </source>
</evidence>
<reference evidence="10" key="2">
    <citation type="submission" date="2020-05" db="UniProtKB">
        <authorList>
            <consortium name="EnsemblMetazoa"/>
        </authorList>
    </citation>
    <scope>IDENTIFICATION</scope>
    <source>
        <strain evidence="10">CM1001059</strain>
    </source>
</reference>
<dbReference type="AlphaFoldDB" id="A0A182TUX4"/>
<keyword evidence="9" id="KW-0812">Transmembrane</keyword>
<dbReference type="EnsemblMetazoa" id="AMEC008749-RA">
    <property type="protein sequence ID" value="AMEC008749-PA"/>
    <property type="gene ID" value="AMEC008749"/>
</dbReference>
<keyword evidence="11" id="KW-1185">Reference proteome</keyword>
<keyword evidence="3 7" id="KW-0479">Metal-binding</keyword>
<evidence type="ECO:0000256" key="9">
    <source>
        <dbReference type="SAM" id="Phobius"/>
    </source>
</evidence>
<dbReference type="STRING" id="34690.A0A182TUX4"/>